<evidence type="ECO:0000313" key="1">
    <source>
        <dbReference type="EMBL" id="GAF24675.1"/>
    </source>
</evidence>
<gene>
    <name evidence="1" type="ORF">MTY_0002</name>
</gene>
<reference evidence="1" key="1">
    <citation type="journal article" date="2014" name="Gene">
        <title>Genome-guided analysis of transformation efficiency and carbon dioxide assimilation by Moorella thermoacetica Y72.</title>
        <authorList>
            <person name="Tsukahara K."/>
            <person name="Kita A."/>
            <person name="Nakashimada Y."/>
            <person name="Hoshino T."/>
            <person name="Murakami K."/>
        </authorList>
    </citation>
    <scope>NUCLEOTIDE SEQUENCE [LARGE SCALE GENOMIC DNA]</scope>
    <source>
        <strain evidence="1">Y72</strain>
    </source>
</reference>
<organism evidence="1">
    <name type="scientific">Moorella thermoacetica Y72</name>
    <dbReference type="NCBI Taxonomy" id="1325331"/>
    <lineage>
        <taxon>Bacteria</taxon>
        <taxon>Bacillati</taxon>
        <taxon>Bacillota</taxon>
        <taxon>Clostridia</taxon>
        <taxon>Neomoorellales</taxon>
        <taxon>Neomoorellaceae</taxon>
        <taxon>Neomoorella</taxon>
    </lineage>
</organism>
<protein>
    <submittedName>
        <fullName evidence="1">Putative threonine efflux protein</fullName>
    </submittedName>
</protein>
<dbReference type="EMBL" id="DF238840">
    <property type="protein sequence ID" value="GAF24675.1"/>
    <property type="molecule type" value="Genomic_DNA"/>
</dbReference>
<name>A0A0S6UA28_NEOTH</name>
<accession>A0A0S6UA28</accession>
<dbReference type="RefSeq" id="WP_025772893.1">
    <property type="nucleotide sequence ID" value="NZ_DF238840.1"/>
</dbReference>
<dbReference type="Proteomes" id="UP000063718">
    <property type="component" value="Unassembled WGS sequence"/>
</dbReference>
<sequence>MREGILRLKRDAGGYRHYIETASGEQIELHCGCRLAVQMAKMKYLDRYSDAILYEPAGWLQGRYEASLYGDNPKAYLYFSVYPGQELVCVLPEGIKASTGPGA</sequence>
<dbReference type="AlphaFoldDB" id="A0A0S6UA28"/>
<proteinExistence type="predicted"/>